<evidence type="ECO:0000313" key="2">
    <source>
        <dbReference type="Proteomes" id="UP001234202"/>
    </source>
</evidence>
<sequence>MSKPKKSAADRLAARFVKSDINLTSESIVQQEAKDDRLHLKPLRPLAEEEMMFSLESMLRLRREGASNYGMACQRLKEDKDVSALPHLPVLLGPVRVYIQTSPIVVTKQAPLCLSSVRKFSGRMLTSIYRHTGWKPEEGLRKQFWDAINYTLQDDNQLRTEKGPTPRISAEQFGSILRAVFSVDLVHIWSNAFERATMFALILEMAYGVIRPGEVLVTAMYDQVDDTLCWKDLEFVVRVDAEEDGKTVDIILAVIHTIRNFKQFLTYEERDPKDGIMDSTLPLLALAFASGVFKDFKSLDQLAKIFADDVSKRFAGEMTIPMREEVLGIPVSAKWESDANGRTIPTC</sequence>
<reference evidence="1" key="1">
    <citation type="submission" date="2023-04" db="EMBL/GenBank/DDBJ databases">
        <title>Draft Genome sequencing of Naganishia species isolated from polar environments using Oxford Nanopore Technology.</title>
        <authorList>
            <person name="Leo P."/>
            <person name="Venkateswaran K."/>
        </authorList>
    </citation>
    <scope>NUCLEOTIDE SEQUENCE</scope>
    <source>
        <strain evidence="1">DBVPG 5303</strain>
    </source>
</reference>
<accession>A0ACC2X914</accession>
<evidence type="ECO:0000313" key="1">
    <source>
        <dbReference type="EMBL" id="KAJ9119899.1"/>
    </source>
</evidence>
<name>A0ACC2X914_9TREE</name>
<dbReference type="Proteomes" id="UP001234202">
    <property type="component" value="Unassembled WGS sequence"/>
</dbReference>
<organism evidence="1 2">
    <name type="scientific">Naganishia onofrii</name>
    <dbReference type="NCBI Taxonomy" id="1851511"/>
    <lineage>
        <taxon>Eukaryota</taxon>
        <taxon>Fungi</taxon>
        <taxon>Dikarya</taxon>
        <taxon>Basidiomycota</taxon>
        <taxon>Agaricomycotina</taxon>
        <taxon>Tremellomycetes</taxon>
        <taxon>Filobasidiales</taxon>
        <taxon>Filobasidiaceae</taxon>
        <taxon>Naganishia</taxon>
    </lineage>
</organism>
<proteinExistence type="predicted"/>
<gene>
    <name evidence="1" type="ORF">QFC24_005614</name>
</gene>
<protein>
    <submittedName>
        <fullName evidence="1">Uncharacterized protein</fullName>
    </submittedName>
</protein>
<keyword evidence="2" id="KW-1185">Reference proteome</keyword>
<dbReference type="EMBL" id="JASBWV010000023">
    <property type="protein sequence ID" value="KAJ9119899.1"/>
    <property type="molecule type" value="Genomic_DNA"/>
</dbReference>
<comment type="caution">
    <text evidence="1">The sequence shown here is derived from an EMBL/GenBank/DDBJ whole genome shotgun (WGS) entry which is preliminary data.</text>
</comment>